<sequence length="56" mass="6147">MIIAQGKTAWECAAILGLSQHTVRCYLESARHKLDAISNTHAVSIAHRTGLLFQTL</sequence>
<evidence type="ECO:0000259" key="1">
    <source>
        <dbReference type="PROSITE" id="PS50043"/>
    </source>
</evidence>
<dbReference type="SMART" id="SM00421">
    <property type="entry name" value="HTH_LUXR"/>
    <property type="match status" value="1"/>
</dbReference>
<protein>
    <submittedName>
        <fullName evidence="2">Helix-turn-helix transcriptional regulator</fullName>
    </submittedName>
</protein>
<reference evidence="2" key="1">
    <citation type="submission" date="2022-12" db="EMBL/GenBank/DDBJ databases">
        <title>Jiella pelagia sp. nov., isolated from phosphonate enriched culture of Northwest Pacific surface seawater.</title>
        <authorList>
            <person name="Shin D.Y."/>
            <person name="Hwang C.Y."/>
        </authorList>
    </citation>
    <scope>NUCLEOTIDE SEQUENCE</scope>
    <source>
        <strain evidence="2">HL-NP1</strain>
        <plasmid evidence="2">unnamed1</plasmid>
    </source>
</reference>
<dbReference type="EMBL" id="CP114028">
    <property type="protein sequence ID" value="WAP66798.1"/>
    <property type="molecule type" value="Genomic_DNA"/>
</dbReference>
<gene>
    <name evidence="2" type="ORF">OH818_00110</name>
</gene>
<feature type="domain" description="HTH luxR-type" evidence="1">
    <location>
        <begin position="1"/>
        <end position="50"/>
    </location>
</feature>
<dbReference type="SUPFAM" id="SSF46894">
    <property type="entry name" value="C-terminal effector domain of the bipartite response regulators"/>
    <property type="match status" value="1"/>
</dbReference>
<dbReference type="Proteomes" id="UP001164020">
    <property type="component" value="Plasmid unnamed1"/>
</dbReference>
<accession>A0ABY7BTH7</accession>
<name>A0ABY7BTH7_9HYPH</name>
<dbReference type="InterPro" id="IPR036388">
    <property type="entry name" value="WH-like_DNA-bd_sf"/>
</dbReference>
<dbReference type="InterPro" id="IPR016032">
    <property type="entry name" value="Sig_transdc_resp-reg_C-effctor"/>
</dbReference>
<dbReference type="Pfam" id="PF00196">
    <property type="entry name" value="GerE"/>
    <property type="match status" value="1"/>
</dbReference>
<evidence type="ECO:0000313" key="2">
    <source>
        <dbReference type="EMBL" id="WAP66798.1"/>
    </source>
</evidence>
<dbReference type="CDD" id="cd06170">
    <property type="entry name" value="LuxR_C_like"/>
    <property type="match status" value="1"/>
</dbReference>
<organism evidence="2 3">
    <name type="scientific">Jiella pelagia</name>
    <dbReference type="NCBI Taxonomy" id="2986949"/>
    <lineage>
        <taxon>Bacteria</taxon>
        <taxon>Pseudomonadati</taxon>
        <taxon>Pseudomonadota</taxon>
        <taxon>Alphaproteobacteria</taxon>
        <taxon>Hyphomicrobiales</taxon>
        <taxon>Aurantimonadaceae</taxon>
        <taxon>Jiella</taxon>
    </lineage>
</organism>
<dbReference type="Gene3D" id="1.10.10.10">
    <property type="entry name" value="Winged helix-like DNA-binding domain superfamily/Winged helix DNA-binding domain"/>
    <property type="match status" value="1"/>
</dbReference>
<dbReference type="RefSeq" id="WP_268879243.1">
    <property type="nucleotide sequence ID" value="NZ_CP114028.1"/>
</dbReference>
<dbReference type="PROSITE" id="PS50043">
    <property type="entry name" value="HTH_LUXR_2"/>
    <property type="match status" value="1"/>
</dbReference>
<evidence type="ECO:0000313" key="3">
    <source>
        <dbReference type="Proteomes" id="UP001164020"/>
    </source>
</evidence>
<dbReference type="InterPro" id="IPR000792">
    <property type="entry name" value="Tscrpt_reg_LuxR_C"/>
</dbReference>
<geneLocation type="plasmid" evidence="2 3">
    <name>unnamed1</name>
</geneLocation>
<keyword evidence="2" id="KW-0614">Plasmid</keyword>
<proteinExistence type="predicted"/>
<keyword evidence="3" id="KW-1185">Reference proteome</keyword>